<keyword evidence="5" id="KW-1185">Reference proteome</keyword>
<evidence type="ECO:0000313" key="4">
    <source>
        <dbReference type="EMBL" id="GAA1736348.1"/>
    </source>
</evidence>
<keyword evidence="1" id="KW-0479">Metal-binding</keyword>
<dbReference type="Pfam" id="PF00586">
    <property type="entry name" value="AIRS"/>
    <property type="match status" value="1"/>
</dbReference>
<dbReference type="PANTHER" id="PTHR30270">
    <property type="entry name" value="THIAMINE-MONOPHOSPHATE KINASE"/>
    <property type="match status" value="1"/>
</dbReference>
<evidence type="ECO:0000259" key="2">
    <source>
        <dbReference type="Pfam" id="PF00586"/>
    </source>
</evidence>
<name>A0ABP4VS87_9ACTN</name>
<dbReference type="NCBIfam" id="NF004351">
    <property type="entry name" value="PRK05731.1-4"/>
    <property type="match status" value="1"/>
</dbReference>
<feature type="binding site" evidence="1">
    <location>
        <position position="224"/>
    </location>
    <ligand>
        <name>ATP</name>
        <dbReference type="ChEBI" id="CHEBI:30616"/>
    </ligand>
</feature>
<protein>
    <recommendedName>
        <fullName evidence="1">Thiamine-monophosphate kinase</fullName>
        <shortName evidence="1">TMP kinase</shortName>
        <shortName evidence="1">Thiamine-phosphate kinase</shortName>
        <ecNumber evidence="1">2.7.4.16</ecNumber>
    </recommendedName>
</protein>
<feature type="binding site" evidence="1">
    <location>
        <position position="89"/>
    </location>
    <ligand>
        <name>Mg(2+)</name>
        <dbReference type="ChEBI" id="CHEBI:18420"/>
        <label>4</label>
    </ligand>
</feature>
<feature type="binding site" evidence="1">
    <location>
        <position position="60"/>
    </location>
    <ligand>
        <name>Mg(2+)</name>
        <dbReference type="ChEBI" id="CHEBI:18420"/>
        <label>2</label>
    </ligand>
</feature>
<feature type="binding site" evidence="1">
    <location>
        <position position="67"/>
    </location>
    <ligand>
        <name>substrate</name>
    </ligand>
</feature>
<dbReference type="Gene3D" id="3.90.650.10">
    <property type="entry name" value="PurM-like C-terminal domain"/>
    <property type="match status" value="1"/>
</dbReference>
<dbReference type="GO" id="GO:0016301">
    <property type="term" value="F:kinase activity"/>
    <property type="evidence" value="ECO:0007669"/>
    <property type="project" value="UniProtKB-KW"/>
</dbReference>
<feature type="binding site" evidence="1">
    <location>
        <position position="89"/>
    </location>
    <ligand>
        <name>Mg(2+)</name>
        <dbReference type="ChEBI" id="CHEBI:18420"/>
        <label>2</label>
    </ligand>
</feature>
<feature type="binding site" evidence="1">
    <location>
        <position position="137"/>
    </location>
    <ligand>
        <name>Mg(2+)</name>
        <dbReference type="ChEBI" id="CHEBI:18420"/>
        <label>1</label>
    </ligand>
</feature>
<feature type="binding site" evidence="1">
    <location>
        <position position="45"/>
    </location>
    <ligand>
        <name>Mg(2+)</name>
        <dbReference type="ChEBI" id="CHEBI:18420"/>
        <label>4</label>
    </ligand>
</feature>
<feature type="binding site" evidence="1">
    <location>
        <position position="89"/>
    </location>
    <ligand>
        <name>Mg(2+)</name>
        <dbReference type="ChEBI" id="CHEBI:18420"/>
        <label>3</label>
    </ligand>
</feature>
<proteinExistence type="inferred from homology"/>
<reference evidence="5" key="1">
    <citation type="journal article" date="2019" name="Int. J. Syst. Evol. Microbiol.">
        <title>The Global Catalogue of Microorganisms (GCM) 10K type strain sequencing project: providing services to taxonomists for standard genome sequencing and annotation.</title>
        <authorList>
            <consortium name="The Broad Institute Genomics Platform"/>
            <consortium name="The Broad Institute Genome Sequencing Center for Infectious Disease"/>
            <person name="Wu L."/>
            <person name="Ma J."/>
        </authorList>
    </citation>
    <scope>NUCLEOTIDE SEQUENCE [LARGE SCALE GENOMIC DNA]</scope>
    <source>
        <strain evidence="5">JCM 13518</strain>
    </source>
</reference>
<comment type="function">
    <text evidence="1">Catalyzes the ATP-dependent phosphorylation of thiamine-monophosphate (TMP) to form thiamine-pyrophosphate (TPP), the active form of vitamin B1.</text>
</comment>
<feature type="binding site" evidence="1">
    <location>
        <position position="45"/>
    </location>
    <ligand>
        <name>Mg(2+)</name>
        <dbReference type="ChEBI" id="CHEBI:18420"/>
        <label>3</label>
    </ligand>
</feature>
<comment type="miscellaneous">
    <text evidence="1">Reaction mechanism of ThiL seems to utilize a direct, inline transfer of the gamma-phosphate of ATP to TMP rather than a phosphorylated enzyme intermediate.</text>
</comment>
<feature type="domain" description="PurM-like N-terminal" evidence="2">
    <location>
        <begin position="43"/>
        <end position="153"/>
    </location>
</feature>
<keyword evidence="1" id="KW-0460">Magnesium</keyword>
<keyword evidence="1" id="KW-0784">Thiamine biosynthesis</keyword>
<feature type="domain" description="PurM-like C-terminal" evidence="3">
    <location>
        <begin position="164"/>
        <end position="256"/>
    </location>
</feature>
<feature type="binding site" evidence="1">
    <location>
        <position position="225"/>
    </location>
    <ligand>
        <name>Mg(2+)</name>
        <dbReference type="ChEBI" id="CHEBI:18420"/>
        <label>5</label>
    </ligand>
</feature>
<feature type="binding site" evidence="1">
    <location>
        <position position="222"/>
    </location>
    <ligand>
        <name>Mg(2+)</name>
        <dbReference type="ChEBI" id="CHEBI:18420"/>
        <label>3</label>
    </ligand>
</feature>
<keyword evidence="1" id="KW-0067">ATP-binding</keyword>
<feature type="binding site" evidence="1">
    <location>
        <position position="60"/>
    </location>
    <ligand>
        <name>Mg(2+)</name>
        <dbReference type="ChEBI" id="CHEBI:18420"/>
        <label>1</label>
    </ligand>
</feature>
<dbReference type="Pfam" id="PF02769">
    <property type="entry name" value="AIRS_C"/>
    <property type="match status" value="1"/>
</dbReference>
<dbReference type="InterPro" id="IPR036921">
    <property type="entry name" value="PurM-like_N_sf"/>
</dbReference>
<keyword evidence="1" id="KW-0547">Nucleotide-binding</keyword>
<dbReference type="InterPro" id="IPR036676">
    <property type="entry name" value="PurM-like_C_sf"/>
</dbReference>
<dbReference type="PIRSF" id="PIRSF005303">
    <property type="entry name" value="Thiam_monoph_kin"/>
    <property type="match status" value="1"/>
</dbReference>
<evidence type="ECO:0000313" key="5">
    <source>
        <dbReference type="Proteomes" id="UP001501057"/>
    </source>
</evidence>
<feature type="binding site" evidence="1">
    <location>
        <begin position="136"/>
        <end position="137"/>
    </location>
    <ligand>
        <name>ATP</name>
        <dbReference type="ChEBI" id="CHEBI:30616"/>
    </ligand>
</feature>
<dbReference type="SUPFAM" id="SSF55326">
    <property type="entry name" value="PurM N-terminal domain-like"/>
    <property type="match status" value="1"/>
</dbReference>
<dbReference type="SUPFAM" id="SSF56042">
    <property type="entry name" value="PurM C-terminal domain-like"/>
    <property type="match status" value="1"/>
</dbReference>
<comment type="similarity">
    <text evidence="1">Belongs to the thiamine-monophosphate kinase family.</text>
</comment>
<evidence type="ECO:0000256" key="1">
    <source>
        <dbReference type="HAMAP-Rule" id="MF_02128"/>
    </source>
</evidence>
<dbReference type="EC" id="2.7.4.16" evidence="1"/>
<dbReference type="InterPro" id="IPR006283">
    <property type="entry name" value="ThiL-like"/>
</dbReference>
<comment type="caution">
    <text evidence="4">The sequence shown here is derived from an EMBL/GenBank/DDBJ whole genome shotgun (WGS) entry which is preliminary data.</text>
</comment>
<organism evidence="4 5">
    <name type="scientific">Aeromicrobium alkaliterrae</name>
    <dbReference type="NCBI Taxonomy" id="302168"/>
    <lineage>
        <taxon>Bacteria</taxon>
        <taxon>Bacillati</taxon>
        <taxon>Actinomycetota</taxon>
        <taxon>Actinomycetes</taxon>
        <taxon>Propionibacteriales</taxon>
        <taxon>Nocardioidaceae</taxon>
        <taxon>Aeromicrobium</taxon>
    </lineage>
</organism>
<dbReference type="Proteomes" id="UP001501057">
    <property type="component" value="Unassembled WGS sequence"/>
</dbReference>
<dbReference type="CDD" id="cd02194">
    <property type="entry name" value="ThiL"/>
    <property type="match status" value="1"/>
</dbReference>
<dbReference type="PANTHER" id="PTHR30270:SF0">
    <property type="entry name" value="THIAMINE-MONOPHOSPHATE KINASE"/>
    <property type="match status" value="1"/>
</dbReference>
<accession>A0ABP4VS87</accession>
<dbReference type="RefSeq" id="WP_344199726.1">
    <property type="nucleotide sequence ID" value="NZ_BAAAME010000004.1"/>
</dbReference>
<feature type="binding site" evidence="1">
    <location>
        <position position="59"/>
    </location>
    <ligand>
        <name>Mg(2+)</name>
        <dbReference type="ChEBI" id="CHEBI:18420"/>
        <label>1</label>
    </ligand>
</feature>
<comment type="caution">
    <text evidence="1">Lacks conserved residue(s) required for the propagation of feature annotation.</text>
</comment>
<keyword evidence="1 4" id="KW-0418">Kinase</keyword>
<dbReference type="HAMAP" id="MF_02128">
    <property type="entry name" value="TMP_kinase"/>
    <property type="match status" value="1"/>
</dbReference>
<evidence type="ECO:0000259" key="3">
    <source>
        <dbReference type="Pfam" id="PF02769"/>
    </source>
</evidence>
<feature type="binding site" evidence="1">
    <location>
        <position position="58"/>
    </location>
    <ligand>
        <name>Mg(2+)</name>
        <dbReference type="ChEBI" id="CHEBI:18420"/>
        <label>4</label>
    </ligand>
</feature>
<dbReference type="InterPro" id="IPR016188">
    <property type="entry name" value="PurM-like_N"/>
</dbReference>
<dbReference type="InterPro" id="IPR010918">
    <property type="entry name" value="PurM-like_C_dom"/>
</dbReference>
<feature type="binding site" evidence="1">
    <location>
        <position position="160"/>
    </location>
    <ligand>
        <name>ATP</name>
        <dbReference type="ChEBI" id="CHEBI:30616"/>
    </ligand>
</feature>
<keyword evidence="1" id="KW-0808">Transferase</keyword>
<dbReference type="Gene3D" id="3.30.1330.10">
    <property type="entry name" value="PurM-like, N-terminal domain"/>
    <property type="match status" value="1"/>
</dbReference>
<sequence>MQASGGGTRDLTVETVSELGEFGLVERITRALPTTDVVLVGPGDDAAEISVGGTLVVSTDVLVDQRHFRRDWSTAHEVGRKSAASNLSDINAMGGHATALTLGLAVPGDLPVAWVDELVRGVVEECALVGAAVVGGDVTASDTLVIAVTVVGEATRTVRRSGAQVGDVVAVAGTLGLAGAGFAALSRGFRSPRAAVEAHRVPHPPYGSGETGADAGATAMIDVSDGLLGDLGHVARASGVQIDLSSEHVPIESAVITVAEALGRHPVSFVLTGGDDYALAATFPPEAALPDDWYPIGAVVAVPAGDQPRVTVDGLPWDGETGHEHFR</sequence>
<comment type="catalytic activity">
    <reaction evidence="1">
        <text>thiamine phosphate + ATP = thiamine diphosphate + ADP</text>
        <dbReference type="Rhea" id="RHEA:15913"/>
        <dbReference type="ChEBI" id="CHEBI:30616"/>
        <dbReference type="ChEBI" id="CHEBI:37575"/>
        <dbReference type="ChEBI" id="CHEBI:58937"/>
        <dbReference type="ChEBI" id="CHEBI:456216"/>
        <dbReference type="EC" id="2.7.4.16"/>
    </reaction>
</comment>
<gene>
    <name evidence="1" type="primary">thiL</name>
    <name evidence="4" type="ORF">GCM10009710_15800</name>
</gene>
<dbReference type="NCBIfam" id="TIGR01379">
    <property type="entry name" value="thiL"/>
    <property type="match status" value="1"/>
</dbReference>
<comment type="pathway">
    <text evidence="1">Cofactor biosynthesis; thiamine diphosphate biosynthesis; thiamine diphosphate from thiamine phosphate: step 1/1.</text>
</comment>
<feature type="binding site" evidence="1">
    <location>
        <position position="275"/>
    </location>
    <ligand>
        <name>substrate</name>
    </ligand>
</feature>
<dbReference type="EMBL" id="BAAAME010000004">
    <property type="protein sequence ID" value="GAA1736348.1"/>
    <property type="molecule type" value="Genomic_DNA"/>
</dbReference>